<dbReference type="OrthoDB" id="9778711at2"/>
<dbReference type="InterPro" id="IPR013785">
    <property type="entry name" value="Aldolase_TIM"/>
</dbReference>
<dbReference type="GO" id="GO:0005737">
    <property type="term" value="C:cytoplasm"/>
    <property type="evidence" value="ECO:0007669"/>
    <property type="project" value="UniProtKB-SubCell"/>
</dbReference>
<dbReference type="CDD" id="cd00959">
    <property type="entry name" value="DeoC"/>
    <property type="match status" value="1"/>
</dbReference>
<keyword evidence="9" id="KW-1185">Reference proteome</keyword>
<evidence type="ECO:0000313" key="9">
    <source>
        <dbReference type="Proteomes" id="UP000050514"/>
    </source>
</evidence>
<dbReference type="PATRIC" id="fig|360411.5.peg.773"/>
<dbReference type="UniPathway" id="UPA00002">
    <property type="reaction ID" value="UER00468"/>
</dbReference>
<dbReference type="Proteomes" id="UP000050514">
    <property type="component" value="Unassembled WGS sequence"/>
</dbReference>
<dbReference type="EMBL" id="LGHJ01000020">
    <property type="protein sequence ID" value="KPL73639.1"/>
    <property type="molecule type" value="Genomic_DNA"/>
</dbReference>
<gene>
    <name evidence="7" type="primary">deoC</name>
    <name evidence="8" type="ORF">AC812_14785</name>
</gene>
<name>A0A0P6XWD8_9CHLR</name>
<dbReference type="GO" id="GO:0009264">
    <property type="term" value="P:deoxyribonucleotide catabolic process"/>
    <property type="evidence" value="ECO:0007669"/>
    <property type="project" value="UniProtKB-UniRule"/>
</dbReference>
<evidence type="ECO:0000256" key="3">
    <source>
        <dbReference type="ARBA" id="ARBA00023239"/>
    </source>
</evidence>
<evidence type="ECO:0000313" key="8">
    <source>
        <dbReference type="EMBL" id="KPL73639.1"/>
    </source>
</evidence>
<dbReference type="PANTHER" id="PTHR10889">
    <property type="entry name" value="DEOXYRIBOSE-PHOSPHATE ALDOLASE"/>
    <property type="match status" value="1"/>
</dbReference>
<proteinExistence type="inferred from homology"/>
<dbReference type="NCBIfam" id="TIGR00126">
    <property type="entry name" value="deoC"/>
    <property type="match status" value="1"/>
</dbReference>
<evidence type="ECO:0000256" key="6">
    <source>
        <dbReference type="ARBA" id="ARBA00056337"/>
    </source>
</evidence>
<keyword evidence="2 7" id="KW-0963">Cytoplasm</keyword>
<dbReference type="PIRSF" id="PIRSF001357">
    <property type="entry name" value="DeoC"/>
    <property type="match status" value="1"/>
</dbReference>
<evidence type="ECO:0000256" key="5">
    <source>
        <dbReference type="ARBA" id="ARBA00048791"/>
    </source>
</evidence>
<reference evidence="8 9" key="1">
    <citation type="submission" date="2015-07" db="EMBL/GenBank/DDBJ databases">
        <title>Draft genome of Bellilinea caldifistulae DSM 17877.</title>
        <authorList>
            <person name="Hemp J."/>
            <person name="Ward L.M."/>
            <person name="Pace L.A."/>
            <person name="Fischer W.W."/>
        </authorList>
    </citation>
    <scope>NUCLEOTIDE SEQUENCE [LARGE SCALE GENOMIC DNA]</scope>
    <source>
        <strain evidence="8 9">GOMI-1</strain>
    </source>
</reference>
<dbReference type="Pfam" id="PF01791">
    <property type="entry name" value="DeoC"/>
    <property type="match status" value="1"/>
</dbReference>
<dbReference type="AlphaFoldDB" id="A0A0P6XWD8"/>
<feature type="active site" description="Proton donor/acceptor" evidence="7">
    <location>
        <position position="193"/>
    </location>
</feature>
<protein>
    <recommendedName>
        <fullName evidence="7">Deoxyribose-phosphate aldolase</fullName>
        <shortName evidence="7">DERA</shortName>
        <ecNumber evidence="7">4.1.2.4</ecNumber>
    </recommendedName>
    <alternativeName>
        <fullName evidence="7">2-deoxy-D-ribose 5-phosphate aldolase</fullName>
    </alternativeName>
    <alternativeName>
        <fullName evidence="7">Phosphodeoxyriboaldolase</fullName>
        <shortName evidence="7">Deoxyriboaldolase</shortName>
    </alternativeName>
</protein>
<dbReference type="SMART" id="SM01133">
    <property type="entry name" value="DeoC"/>
    <property type="match status" value="1"/>
</dbReference>
<dbReference type="STRING" id="360411.AC812_14785"/>
<comment type="subcellular location">
    <subcellularLocation>
        <location evidence="7">Cytoplasm</location>
    </subcellularLocation>
</comment>
<evidence type="ECO:0000256" key="7">
    <source>
        <dbReference type="HAMAP-Rule" id="MF_00114"/>
    </source>
</evidence>
<evidence type="ECO:0000256" key="4">
    <source>
        <dbReference type="ARBA" id="ARBA00023270"/>
    </source>
</evidence>
<dbReference type="InterPro" id="IPR028581">
    <property type="entry name" value="DeoC_typeI"/>
</dbReference>
<comment type="caution">
    <text evidence="8">The sequence shown here is derived from an EMBL/GenBank/DDBJ whole genome shotgun (WGS) entry which is preliminary data.</text>
</comment>
<comment type="similarity">
    <text evidence="1 7">Belongs to the DeoC/FbaB aldolase family. DeoC type 1 subfamily.</text>
</comment>
<dbReference type="InterPro" id="IPR011343">
    <property type="entry name" value="DeoC"/>
</dbReference>
<feature type="active site" description="Proton donor/acceptor" evidence="7">
    <location>
        <position position="100"/>
    </location>
</feature>
<comment type="function">
    <text evidence="6 7">Catalyzes a reversible aldol reaction between acetaldehyde and D-glyceraldehyde 3-phosphate to generate 2-deoxy-D-ribose 5-phosphate.</text>
</comment>
<accession>A0A0P6XWD8</accession>
<comment type="catalytic activity">
    <reaction evidence="5 7">
        <text>2-deoxy-D-ribose 5-phosphate = D-glyceraldehyde 3-phosphate + acetaldehyde</text>
        <dbReference type="Rhea" id="RHEA:12821"/>
        <dbReference type="ChEBI" id="CHEBI:15343"/>
        <dbReference type="ChEBI" id="CHEBI:59776"/>
        <dbReference type="ChEBI" id="CHEBI:62877"/>
        <dbReference type="EC" id="4.1.2.4"/>
    </reaction>
</comment>
<dbReference type="GO" id="GO:0006018">
    <property type="term" value="P:2-deoxyribose 1-phosphate catabolic process"/>
    <property type="evidence" value="ECO:0007669"/>
    <property type="project" value="UniProtKB-UniRule"/>
</dbReference>
<dbReference type="PANTHER" id="PTHR10889:SF1">
    <property type="entry name" value="DEOXYRIBOSE-PHOSPHATE ALDOLASE"/>
    <property type="match status" value="1"/>
</dbReference>
<dbReference type="HAMAP" id="MF_00114">
    <property type="entry name" value="DeoC_type1"/>
    <property type="match status" value="1"/>
</dbReference>
<evidence type="ECO:0000256" key="2">
    <source>
        <dbReference type="ARBA" id="ARBA00022490"/>
    </source>
</evidence>
<dbReference type="InterPro" id="IPR002915">
    <property type="entry name" value="DeoC/FbaB/LacD_aldolase"/>
</dbReference>
<dbReference type="GO" id="GO:0016052">
    <property type="term" value="P:carbohydrate catabolic process"/>
    <property type="evidence" value="ECO:0007669"/>
    <property type="project" value="TreeGrafter"/>
</dbReference>
<feature type="active site" description="Schiff-base intermediate with acetaldehyde" evidence="7">
    <location>
        <position position="164"/>
    </location>
</feature>
<sequence length="247" mass="26513">MTAINVKTITYEQLAKVIDHSLLRPELTSQEVIEGCQLAARYHVATVCVKPCHVRLAAEQLKDSDVLVSTVVGFPHGSSVTEIKVAEAQRAMDDGAVELDMVLNIGELRSGNDEYVYQDIKAVCDAAHARGVKVKVILENAYLTDEEKVRACQLAEKAGADWVKTSTGFAPGGAILDDLRLMRRSVSEKVQIKAAGGVRTLDALLAVIEAGVTRCGATATAKILDDFKARQAGEQTSTGEVKIGGEY</sequence>
<evidence type="ECO:0000256" key="1">
    <source>
        <dbReference type="ARBA" id="ARBA00010936"/>
    </source>
</evidence>
<dbReference type="EC" id="4.1.2.4" evidence="7"/>
<dbReference type="Gene3D" id="3.20.20.70">
    <property type="entry name" value="Aldolase class I"/>
    <property type="match status" value="1"/>
</dbReference>
<keyword evidence="3 7" id="KW-0456">Lyase</keyword>
<dbReference type="GO" id="GO:0004139">
    <property type="term" value="F:deoxyribose-phosphate aldolase activity"/>
    <property type="evidence" value="ECO:0007669"/>
    <property type="project" value="UniProtKB-UniRule"/>
</dbReference>
<dbReference type="SUPFAM" id="SSF51569">
    <property type="entry name" value="Aldolase"/>
    <property type="match status" value="1"/>
</dbReference>
<dbReference type="RefSeq" id="WP_061915088.1">
    <property type="nucleotide sequence ID" value="NZ_DF967971.1"/>
</dbReference>
<keyword evidence="4 7" id="KW-0704">Schiff base</keyword>
<organism evidence="8 9">
    <name type="scientific">Bellilinea caldifistulae</name>
    <dbReference type="NCBI Taxonomy" id="360411"/>
    <lineage>
        <taxon>Bacteria</taxon>
        <taxon>Bacillati</taxon>
        <taxon>Chloroflexota</taxon>
        <taxon>Anaerolineae</taxon>
        <taxon>Anaerolineales</taxon>
        <taxon>Anaerolineaceae</taxon>
        <taxon>Bellilinea</taxon>
    </lineage>
</organism>
<comment type="pathway">
    <text evidence="7">Carbohydrate degradation; 2-deoxy-D-ribose 1-phosphate degradation; D-glyceraldehyde 3-phosphate and acetaldehyde from 2-deoxy-alpha-D-ribose 1-phosphate: step 2/2.</text>
</comment>
<dbReference type="FunFam" id="3.20.20.70:FF:000044">
    <property type="entry name" value="Deoxyribose-phosphate aldolase"/>
    <property type="match status" value="1"/>
</dbReference>